<keyword evidence="7" id="KW-0325">Glycoprotein</keyword>
<evidence type="ECO:0000256" key="5">
    <source>
        <dbReference type="ARBA" id="ARBA00022989"/>
    </source>
</evidence>
<dbReference type="GeneTree" id="ENSGT00730000111392"/>
<dbReference type="Ensembl" id="ENSSFOT00015061400.1">
    <property type="protein sequence ID" value="ENSSFOP00015064340.1"/>
    <property type="gene ID" value="ENSSFOG00015029263.1"/>
</dbReference>
<keyword evidence="5 8" id="KW-1133">Transmembrane helix</keyword>
<evidence type="ECO:0000256" key="6">
    <source>
        <dbReference type="ARBA" id="ARBA00023136"/>
    </source>
</evidence>
<dbReference type="Pfam" id="PF06679">
    <property type="entry name" value="DUF1180"/>
    <property type="match status" value="1"/>
</dbReference>
<evidence type="ECO:0000256" key="8">
    <source>
        <dbReference type="SAM" id="Phobius"/>
    </source>
</evidence>
<feature type="transmembrane region" description="Helical" evidence="8">
    <location>
        <begin position="76"/>
        <end position="98"/>
    </location>
</feature>
<dbReference type="PANTHER" id="PTHR28607:SF3">
    <property type="entry name" value="MEMBRANE PROTEIN FAM174B"/>
    <property type="match status" value="1"/>
</dbReference>
<evidence type="ECO:0000313" key="10">
    <source>
        <dbReference type="Ensembl" id="ENSSFOP00015064340.1"/>
    </source>
</evidence>
<dbReference type="InterPro" id="IPR009565">
    <property type="entry name" value="FAM174-like"/>
</dbReference>
<comment type="similarity">
    <text evidence="2">Belongs to the FAM174 family.</text>
</comment>
<sequence length="143" mass="15288">MCSARAVSCALLALLCEVSCVPHTAPSPVALLTSSSSFLTAEEGEPRGGGGGGTNHSLAVGSRIRSIAKDLPALKNVVICVCALTALLIICLLVKVYYRSGRKIRKTRKYDVITTSAERVEMAPLNDENDDEDDATVFDVKYR</sequence>
<name>A0A8C9VSI3_SCLFO</name>
<evidence type="ECO:0000256" key="3">
    <source>
        <dbReference type="ARBA" id="ARBA00022692"/>
    </source>
</evidence>
<dbReference type="AlphaFoldDB" id="A0A8C9VSI3"/>
<keyword evidence="11" id="KW-1185">Reference proteome</keyword>
<dbReference type="OrthoDB" id="9950075at2759"/>
<proteinExistence type="inferred from homology"/>
<reference evidence="10" key="2">
    <citation type="submission" date="2025-08" db="UniProtKB">
        <authorList>
            <consortium name="Ensembl"/>
        </authorList>
    </citation>
    <scope>IDENTIFICATION</scope>
</reference>
<reference evidence="10" key="3">
    <citation type="submission" date="2025-09" db="UniProtKB">
        <authorList>
            <consortium name="Ensembl"/>
        </authorList>
    </citation>
    <scope>IDENTIFICATION</scope>
</reference>
<feature type="chain" id="PRO_5034470882" evidence="9">
    <location>
        <begin position="21"/>
        <end position="143"/>
    </location>
</feature>
<evidence type="ECO:0000256" key="9">
    <source>
        <dbReference type="SAM" id="SignalP"/>
    </source>
</evidence>
<gene>
    <name evidence="10" type="primary">FAM174B</name>
</gene>
<protein>
    <submittedName>
        <fullName evidence="10">Family with sequence similarity 174 member B</fullName>
    </submittedName>
</protein>
<accession>A0A8C9VSI3</accession>
<keyword evidence="3 8" id="KW-0812">Transmembrane</keyword>
<keyword evidence="6 8" id="KW-0472">Membrane</keyword>
<reference evidence="10 11" key="1">
    <citation type="submission" date="2019-04" db="EMBL/GenBank/DDBJ databases">
        <authorList>
            <consortium name="Wellcome Sanger Institute Data Sharing"/>
        </authorList>
    </citation>
    <scope>NUCLEOTIDE SEQUENCE [LARGE SCALE GENOMIC DNA]</scope>
</reference>
<organism evidence="10 11">
    <name type="scientific">Scleropages formosus</name>
    <name type="common">Asian bonytongue</name>
    <name type="synonym">Osteoglossum formosum</name>
    <dbReference type="NCBI Taxonomy" id="113540"/>
    <lineage>
        <taxon>Eukaryota</taxon>
        <taxon>Metazoa</taxon>
        <taxon>Chordata</taxon>
        <taxon>Craniata</taxon>
        <taxon>Vertebrata</taxon>
        <taxon>Euteleostomi</taxon>
        <taxon>Actinopterygii</taxon>
        <taxon>Neopterygii</taxon>
        <taxon>Teleostei</taxon>
        <taxon>Osteoglossocephala</taxon>
        <taxon>Osteoglossomorpha</taxon>
        <taxon>Osteoglossiformes</taxon>
        <taxon>Osteoglossidae</taxon>
        <taxon>Scleropages</taxon>
    </lineage>
</organism>
<feature type="signal peptide" evidence="9">
    <location>
        <begin position="1"/>
        <end position="20"/>
    </location>
</feature>
<keyword evidence="4 9" id="KW-0732">Signal</keyword>
<dbReference type="PANTHER" id="PTHR28607">
    <property type="entry name" value="EXPRESSED PROTEIN"/>
    <property type="match status" value="1"/>
</dbReference>
<comment type="subcellular location">
    <subcellularLocation>
        <location evidence="1">Membrane</location>
        <topology evidence="1">Single-pass type I membrane protein</topology>
    </subcellularLocation>
</comment>
<dbReference type="Proteomes" id="UP000694397">
    <property type="component" value="Chromosome 7"/>
</dbReference>
<dbReference type="GO" id="GO:0016020">
    <property type="term" value="C:membrane"/>
    <property type="evidence" value="ECO:0007669"/>
    <property type="project" value="UniProtKB-SubCell"/>
</dbReference>
<evidence type="ECO:0000256" key="4">
    <source>
        <dbReference type="ARBA" id="ARBA00022729"/>
    </source>
</evidence>
<evidence type="ECO:0000313" key="11">
    <source>
        <dbReference type="Proteomes" id="UP000694397"/>
    </source>
</evidence>
<evidence type="ECO:0000256" key="7">
    <source>
        <dbReference type="ARBA" id="ARBA00023180"/>
    </source>
</evidence>
<evidence type="ECO:0000256" key="1">
    <source>
        <dbReference type="ARBA" id="ARBA00004479"/>
    </source>
</evidence>
<evidence type="ECO:0000256" key="2">
    <source>
        <dbReference type="ARBA" id="ARBA00006986"/>
    </source>
</evidence>